<evidence type="ECO:0000256" key="6">
    <source>
        <dbReference type="ARBA" id="ARBA00032446"/>
    </source>
</evidence>
<evidence type="ECO:0000256" key="3">
    <source>
        <dbReference type="ARBA" id="ARBA00019012"/>
    </source>
</evidence>
<evidence type="ECO:0000256" key="4">
    <source>
        <dbReference type="ARBA" id="ARBA00022490"/>
    </source>
</evidence>
<proteinExistence type="inferred from homology"/>
<accession>A0AAE9I9S5</accession>
<dbReference type="EMBL" id="CP097751">
    <property type="protein sequence ID" value="URJ27642.1"/>
    <property type="molecule type" value="Genomic_DNA"/>
</dbReference>
<dbReference type="FunFam" id="3.30.420.40:FF:000097">
    <property type="entry name" value="tRNA threonylcarbamoyladenosine biosynthesis protein TsaB"/>
    <property type="match status" value="1"/>
</dbReference>
<dbReference type="Proteomes" id="UP001056323">
    <property type="component" value="Chromosome"/>
</dbReference>
<keyword evidence="5" id="KW-0819">tRNA processing</keyword>
<keyword evidence="8" id="KW-0808">Transferase</keyword>
<evidence type="ECO:0000313" key="8">
    <source>
        <dbReference type="EMBL" id="URJ27642.1"/>
    </source>
</evidence>
<evidence type="ECO:0000256" key="2">
    <source>
        <dbReference type="ARBA" id="ARBA00010493"/>
    </source>
</evidence>
<dbReference type="KEGG" id="bhb:M9394_00555"/>
<protein>
    <recommendedName>
        <fullName evidence="3">tRNA threonylcarbamoyladenosine biosynthesis protein TsaB</fullName>
    </recommendedName>
    <alternativeName>
        <fullName evidence="6">t(6)A37 threonylcarbamoyladenosine biosynthesis protein TsaB</fullName>
    </alternativeName>
</protein>
<evidence type="ECO:0000256" key="5">
    <source>
        <dbReference type="ARBA" id="ARBA00022694"/>
    </source>
</evidence>
<dbReference type="NCBIfam" id="TIGR03725">
    <property type="entry name" value="T6A_YeaZ"/>
    <property type="match status" value="1"/>
</dbReference>
<feature type="domain" description="Gcp-like" evidence="7">
    <location>
        <begin position="31"/>
        <end position="133"/>
    </location>
</feature>
<dbReference type="PANTHER" id="PTHR11735:SF11">
    <property type="entry name" value="TRNA THREONYLCARBAMOYLADENOSINE BIOSYNTHESIS PROTEIN TSAB"/>
    <property type="match status" value="1"/>
</dbReference>
<gene>
    <name evidence="8" type="primary">tsaB</name>
    <name evidence="8" type="ORF">M9394_00555</name>
</gene>
<evidence type="ECO:0000259" key="7">
    <source>
        <dbReference type="Pfam" id="PF00814"/>
    </source>
</evidence>
<dbReference type="CDD" id="cd24032">
    <property type="entry name" value="ASKHA_NBD_TsaB"/>
    <property type="match status" value="1"/>
</dbReference>
<dbReference type="AlphaFoldDB" id="A0AAE9I9S5"/>
<dbReference type="Pfam" id="PF00814">
    <property type="entry name" value="TsaD"/>
    <property type="match status" value="1"/>
</dbReference>
<sequence length="239" mass="26398">MSTRILAFDTTTELCSVAVMINHSIYDNKIIAPRSHSENILPMINQLLIEVGVALQSLDCIVFSRGPGSFAGIRIGVSVAQGLALGADLPLVEVSSLEVLAQGAWRIFSVKQVISTIDARMGELYWARYHRMSDDSCWICSDNESITKPEIIVKKIIYSGSQKLQGNWALVGTGWNNYPILKCIRVPGVIGLKKSVMSPEAQDMLPLGICSWRNKIFINPNQVQPVYLHNVVVVKTNDI</sequence>
<dbReference type="InterPro" id="IPR043129">
    <property type="entry name" value="ATPase_NBD"/>
</dbReference>
<dbReference type="InterPro" id="IPR022496">
    <property type="entry name" value="T6A_TsaB"/>
</dbReference>
<dbReference type="GO" id="GO:0005829">
    <property type="term" value="C:cytosol"/>
    <property type="evidence" value="ECO:0007669"/>
    <property type="project" value="TreeGrafter"/>
</dbReference>
<organism evidence="8 9">
    <name type="scientific">Candidatus Blochmanniella camponoti</name>
    <dbReference type="NCBI Taxonomy" id="108080"/>
    <lineage>
        <taxon>Bacteria</taxon>
        <taxon>Pseudomonadati</taxon>
        <taxon>Pseudomonadota</taxon>
        <taxon>Gammaproteobacteria</taxon>
        <taxon>Enterobacterales</taxon>
        <taxon>Enterobacteriaceae</taxon>
        <taxon>ant endosymbionts</taxon>
        <taxon>Candidatus Blochmanniella</taxon>
    </lineage>
</organism>
<dbReference type="Gene3D" id="3.30.420.40">
    <property type="match status" value="2"/>
</dbReference>
<dbReference type="RefSeq" id="WP_250250083.1">
    <property type="nucleotide sequence ID" value="NZ_CP097751.1"/>
</dbReference>
<keyword evidence="4" id="KW-0963">Cytoplasm</keyword>
<dbReference type="SUPFAM" id="SSF53067">
    <property type="entry name" value="Actin-like ATPase domain"/>
    <property type="match status" value="2"/>
</dbReference>
<reference evidence="8" key="1">
    <citation type="submission" date="2022-05" db="EMBL/GenBank/DDBJ databases">
        <title>Impact of host demography and evolutionary history on endosymbiont molecular evolution: a test in carpenter ants (Genus Camponotus) and their Blochmannia endosymbionts.</title>
        <authorList>
            <person name="Manthey J.D."/>
            <person name="Giron J.C."/>
            <person name="Hruska J.P."/>
        </authorList>
    </citation>
    <scope>NUCLEOTIDE SEQUENCE</scope>
    <source>
        <strain evidence="8">C-049</strain>
    </source>
</reference>
<comment type="subcellular location">
    <subcellularLocation>
        <location evidence="1">Cytoplasm</location>
    </subcellularLocation>
</comment>
<dbReference type="InterPro" id="IPR000905">
    <property type="entry name" value="Gcp-like_dom"/>
</dbReference>
<dbReference type="GO" id="GO:0002949">
    <property type="term" value="P:tRNA threonylcarbamoyladenosine modification"/>
    <property type="evidence" value="ECO:0007669"/>
    <property type="project" value="InterPro"/>
</dbReference>
<comment type="similarity">
    <text evidence="2">Belongs to the KAE1 / TsaD family. TsaB subfamily.</text>
</comment>
<keyword evidence="8" id="KW-0012">Acyltransferase</keyword>
<dbReference type="PANTHER" id="PTHR11735">
    <property type="entry name" value="TRNA N6-ADENOSINE THREONYLCARBAMOYLTRANSFERASE"/>
    <property type="match status" value="1"/>
</dbReference>
<evidence type="ECO:0000256" key="1">
    <source>
        <dbReference type="ARBA" id="ARBA00004496"/>
    </source>
</evidence>
<dbReference type="GO" id="GO:0016746">
    <property type="term" value="F:acyltransferase activity"/>
    <property type="evidence" value="ECO:0007669"/>
    <property type="project" value="UniProtKB-KW"/>
</dbReference>
<name>A0AAE9I9S5_9ENTR</name>
<evidence type="ECO:0000313" key="9">
    <source>
        <dbReference type="Proteomes" id="UP001056323"/>
    </source>
</evidence>